<keyword evidence="7 9" id="KW-0406">Ion transport</keyword>
<evidence type="ECO:0000259" key="10">
    <source>
        <dbReference type="Pfam" id="PF01699"/>
    </source>
</evidence>
<dbReference type="InterPro" id="IPR004798">
    <property type="entry name" value="CAX-like"/>
</dbReference>
<evidence type="ECO:0000256" key="4">
    <source>
        <dbReference type="ARBA" id="ARBA00022692"/>
    </source>
</evidence>
<feature type="domain" description="Sodium/calcium exchanger membrane region" evidence="10">
    <location>
        <begin position="31"/>
        <end position="190"/>
    </location>
</feature>
<keyword evidence="8 9" id="KW-0472">Membrane</keyword>
<dbReference type="GO" id="GO:0016020">
    <property type="term" value="C:membrane"/>
    <property type="evidence" value="ECO:0007669"/>
    <property type="project" value="InterPro"/>
</dbReference>
<feature type="transmembrane region" description="Helical" evidence="9">
    <location>
        <begin position="220"/>
        <end position="241"/>
    </location>
</feature>
<feature type="transmembrane region" description="Helical" evidence="9">
    <location>
        <begin position="287"/>
        <end position="311"/>
    </location>
</feature>
<dbReference type="PANTHER" id="PTHR31503:SF22">
    <property type="entry name" value="VACUOLAR CALCIUM ION TRANSPORTER"/>
    <property type="match status" value="1"/>
</dbReference>
<evidence type="ECO:0000256" key="7">
    <source>
        <dbReference type="ARBA" id="ARBA00023065"/>
    </source>
</evidence>
<feature type="transmembrane region" description="Helical" evidence="9">
    <location>
        <begin position="170"/>
        <end position="190"/>
    </location>
</feature>
<comment type="caution">
    <text evidence="11">The sequence shown here is derived from an EMBL/GenBank/DDBJ whole genome shotgun (WGS) entry which is preliminary data.</text>
</comment>
<dbReference type="GO" id="GO:0006874">
    <property type="term" value="P:intracellular calcium ion homeostasis"/>
    <property type="evidence" value="ECO:0007669"/>
    <property type="project" value="TreeGrafter"/>
</dbReference>
<feature type="transmembrane region" description="Helical" evidence="9">
    <location>
        <begin position="33"/>
        <end position="52"/>
    </location>
</feature>
<dbReference type="InterPro" id="IPR004837">
    <property type="entry name" value="NaCa_Exmemb"/>
</dbReference>
<protein>
    <recommendedName>
        <fullName evidence="9">Ca(2+)/H(+) antiporter</fullName>
    </recommendedName>
</protein>
<dbReference type="Gene3D" id="1.20.1420.30">
    <property type="entry name" value="NCX, central ion-binding region"/>
    <property type="match status" value="1"/>
</dbReference>
<evidence type="ECO:0000256" key="8">
    <source>
        <dbReference type="ARBA" id="ARBA00023136"/>
    </source>
</evidence>
<feature type="transmembrane region" description="Helical" evidence="9">
    <location>
        <begin position="7"/>
        <end position="27"/>
    </location>
</feature>
<dbReference type="EMBL" id="JAAZON010000208">
    <property type="protein sequence ID" value="NMC62500.1"/>
    <property type="molecule type" value="Genomic_DNA"/>
</dbReference>
<dbReference type="AlphaFoldDB" id="A0A7X9IJD0"/>
<evidence type="ECO:0000256" key="5">
    <source>
        <dbReference type="ARBA" id="ARBA00022837"/>
    </source>
</evidence>
<keyword evidence="3 9" id="KW-0109">Calcium transport</keyword>
<name>A0A7X9IJD0_9DELT</name>
<comment type="similarity">
    <text evidence="9">Belongs to the Ca(2+):cation antiporter (CaCA) (TC 2.A.19) family.</text>
</comment>
<dbReference type="InterPro" id="IPR044880">
    <property type="entry name" value="NCX_ion-bd_dom_sf"/>
</dbReference>
<dbReference type="Pfam" id="PF01699">
    <property type="entry name" value="Na_Ca_ex"/>
    <property type="match status" value="2"/>
</dbReference>
<dbReference type="PANTHER" id="PTHR31503">
    <property type="entry name" value="VACUOLAR CALCIUM ION TRANSPORTER"/>
    <property type="match status" value="1"/>
</dbReference>
<accession>A0A7X9IJD0</accession>
<proteinExistence type="inferred from homology"/>
<comment type="function">
    <text evidence="9">Ca(+)/H(+) antiporter that extrudes calcium in exchange for external protons.</text>
</comment>
<feature type="transmembrane region" description="Helical" evidence="9">
    <location>
        <begin position="97"/>
        <end position="116"/>
    </location>
</feature>
<dbReference type="GO" id="GO:0012505">
    <property type="term" value="C:endomembrane system"/>
    <property type="evidence" value="ECO:0007669"/>
    <property type="project" value="UniProtKB-SubCell"/>
</dbReference>
<feature type="transmembrane region" description="Helical" evidence="9">
    <location>
        <begin position="64"/>
        <end position="85"/>
    </location>
</feature>
<keyword evidence="4 9" id="KW-0812">Transmembrane</keyword>
<keyword evidence="5 9" id="KW-0106">Calcium</keyword>
<sequence>MQEKNSYGLLDLFLITIPAVLFAKYLFHASGTIIFILACISIVPLAKWLGIATERIAEKGGEGVGGLLNATFGNAAELIIAGVAMRDGLSEVVKASLTGSIIGNILLVMGASFIAGGSRHKIQNFSVAGVHSQTSMLMLATISLIIPALFHFIALNSYSLSPLLNSERNISLDISAVLLLVYGFSLLFSLKTHKQLFSVVIEREDTESPPRNTWSIKKSLSILFISTIFITWMSELLVGSIKPAAEALGMSGLFIGVIVVAIVGNAAEHSTAVVAALKNRMDLSLGIAIGSSTQITLFVAPILVFLSYLIGPQPLDLVFSISEVIAIALSVLIASQVTGDGQSNWFEGVQLIAVYLILAVMFYYLPVSGSGVAPPN</sequence>
<keyword evidence="6 9" id="KW-1133">Transmembrane helix</keyword>
<comment type="subcellular location">
    <subcellularLocation>
        <location evidence="1">Endomembrane system</location>
        <topology evidence="1">Multi-pass membrane protein</topology>
    </subcellularLocation>
</comment>
<evidence type="ECO:0000256" key="6">
    <source>
        <dbReference type="ARBA" id="ARBA00022989"/>
    </source>
</evidence>
<evidence type="ECO:0000256" key="2">
    <source>
        <dbReference type="ARBA" id="ARBA00022448"/>
    </source>
</evidence>
<dbReference type="GO" id="GO:0015369">
    <property type="term" value="F:calcium:proton antiporter activity"/>
    <property type="evidence" value="ECO:0007669"/>
    <property type="project" value="UniProtKB-UniRule"/>
</dbReference>
<dbReference type="Proteomes" id="UP000524246">
    <property type="component" value="Unassembled WGS sequence"/>
</dbReference>
<dbReference type="NCBIfam" id="TIGR00378">
    <property type="entry name" value="cax"/>
    <property type="match status" value="1"/>
</dbReference>
<feature type="transmembrane region" description="Helical" evidence="9">
    <location>
        <begin position="317"/>
        <end position="334"/>
    </location>
</feature>
<feature type="transmembrane region" description="Helical" evidence="9">
    <location>
        <begin position="137"/>
        <end position="158"/>
    </location>
</feature>
<organism evidence="11 12">
    <name type="scientific">SAR324 cluster bacterium</name>
    <dbReference type="NCBI Taxonomy" id="2024889"/>
    <lineage>
        <taxon>Bacteria</taxon>
        <taxon>Deltaproteobacteria</taxon>
        <taxon>SAR324 cluster</taxon>
    </lineage>
</organism>
<keyword evidence="2 9" id="KW-0813">Transport</keyword>
<evidence type="ECO:0000256" key="9">
    <source>
        <dbReference type="RuleBase" id="RU365028"/>
    </source>
</evidence>
<feature type="transmembrane region" description="Helical" evidence="9">
    <location>
        <begin position="346"/>
        <end position="365"/>
    </location>
</feature>
<evidence type="ECO:0000256" key="3">
    <source>
        <dbReference type="ARBA" id="ARBA00022568"/>
    </source>
</evidence>
<keyword evidence="9" id="KW-0050">Antiport</keyword>
<feature type="domain" description="Sodium/calcium exchanger membrane region" evidence="10">
    <location>
        <begin position="219"/>
        <end position="363"/>
    </location>
</feature>
<reference evidence="11 12" key="1">
    <citation type="journal article" date="2020" name="Biotechnol. Biofuels">
        <title>New insights from the biogas microbiome by comprehensive genome-resolved metagenomics of nearly 1600 species originating from multiple anaerobic digesters.</title>
        <authorList>
            <person name="Campanaro S."/>
            <person name="Treu L."/>
            <person name="Rodriguez-R L.M."/>
            <person name="Kovalovszki A."/>
            <person name="Ziels R.M."/>
            <person name="Maus I."/>
            <person name="Zhu X."/>
            <person name="Kougias P.G."/>
            <person name="Basile A."/>
            <person name="Luo G."/>
            <person name="Schluter A."/>
            <person name="Konstantinidis K.T."/>
            <person name="Angelidaki I."/>
        </authorList>
    </citation>
    <scope>NUCLEOTIDE SEQUENCE [LARGE SCALE GENOMIC DNA]</scope>
    <source>
        <strain evidence="11">AS27yjCOA_65</strain>
    </source>
</reference>
<dbReference type="InterPro" id="IPR004713">
    <property type="entry name" value="CaH_exchang"/>
</dbReference>
<evidence type="ECO:0000313" key="11">
    <source>
        <dbReference type="EMBL" id="NMC62500.1"/>
    </source>
</evidence>
<dbReference type="NCBIfam" id="TIGR00846">
    <property type="entry name" value="caca2"/>
    <property type="match status" value="1"/>
</dbReference>
<evidence type="ECO:0000313" key="12">
    <source>
        <dbReference type="Proteomes" id="UP000524246"/>
    </source>
</evidence>
<feature type="transmembrane region" description="Helical" evidence="9">
    <location>
        <begin position="247"/>
        <end position="267"/>
    </location>
</feature>
<gene>
    <name evidence="11" type="primary">cax</name>
    <name evidence="11" type="ORF">GYA55_04960</name>
</gene>
<evidence type="ECO:0000256" key="1">
    <source>
        <dbReference type="ARBA" id="ARBA00004127"/>
    </source>
</evidence>